<dbReference type="GO" id="GO:0016787">
    <property type="term" value="F:hydrolase activity"/>
    <property type="evidence" value="ECO:0007669"/>
    <property type="project" value="UniProtKB-KW"/>
</dbReference>
<organism evidence="1 2">
    <name type="scientific">Xanthocytophaga agilis</name>
    <dbReference type="NCBI Taxonomy" id="3048010"/>
    <lineage>
        <taxon>Bacteria</taxon>
        <taxon>Pseudomonadati</taxon>
        <taxon>Bacteroidota</taxon>
        <taxon>Cytophagia</taxon>
        <taxon>Cytophagales</taxon>
        <taxon>Rhodocytophagaceae</taxon>
        <taxon>Xanthocytophaga</taxon>
    </lineage>
</organism>
<name>A0AAE3R751_9BACT</name>
<accession>A0AAE3R751</accession>
<keyword evidence="2" id="KW-1185">Reference proteome</keyword>
<gene>
    <name evidence="1" type="ORF">QNI22_14895</name>
</gene>
<dbReference type="PANTHER" id="PTHR35279">
    <property type="match status" value="1"/>
</dbReference>
<dbReference type="AlphaFoldDB" id="A0AAE3R751"/>
<protein>
    <submittedName>
        <fullName evidence="1">Glycoside hydrolase family protein</fullName>
    </submittedName>
</protein>
<comment type="caution">
    <text evidence="1">The sequence shown here is derived from an EMBL/GenBank/DDBJ whole genome shotgun (WGS) entry which is preliminary data.</text>
</comment>
<dbReference type="Proteomes" id="UP001232063">
    <property type="component" value="Unassembled WGS sequence"/>
</dbReference>
<dbReference type="CDD" id="cd08994">
    <property type="entry name" value="GH43_62_32_68_117_130-like"/>
    <property type="match status" value="1"/>
</dbReference>
<dbReference type="SUPFAM" id="SSF75005">
    <property type="entry name" value="Arabinanase/levansucrase/invertase"/>
    <property type="match status" value="1"/>
</dbReference>
<sequence length="355" mass="40658">MTRRDFIASAALFPWLGYGLSSIPEAETGDPSVSEFSKRLRPVGRILEMENWYVWCNSPIEGPDGKIHVFFSRWNASKKMSGWINGSEIAHAVANSPEDPFQYVETVLAPRPGYWDATTCHNPHIQYIDEKYCLFYMGNSNGKTDTKRIGLAIADSLSGPWKRPDHPLLEPGSAGAWDDHCTTNPAFVRHPNGQYWLYYKSWNTQEYEAAKGQPIRGNRKYGLAIADKLEGPYRKYEANPVIDFSGKGNNRQFEDAFVWREKGRFQLLARDMGVFNQEVGLFLDSKDGLQWNEPLIAWWEAEHYIQQPPAPAHLKRYGRFERPQVLFHKGKPAYLFTASQGGRYMTSTGFLFRIV</sequence>
<dbReference type="EMBL" id="JASJOU010000004">
    <property type="protein sequence ID" value="MDJ1501952.1"/>
    <property type="molecule type" value="Genomic_DNA"/>
</dbReference>
<evidence type="ECO:0000313" key="1">
    <source>
        <dbReference type="EMBL" id="MDJ1501952.1"/>
    </source>
</evidence>
<evidence type="ECO:0000313" key="2">
    <source>
        <dbReference type="Proteomes" id="UP001232063"/>
    </source>
</evidence>
<dbReference type="InterPro" id="IPR023296">
    <property type="entry name" value="Glyco_hydro_beta-prop_sf"/>
</dbReference>
<keyword evidence="1" id="KW-0378">Hydrolase</keyword>
<reference evidence="1" key="1">
    <citation type="submission" date="2023-05" db="EMBL/GenBank/DDBJ databases">
        <authorList>
            <person name="Zhang X."/>
        </authorList>
    </citation>
    <scope>NUCLEOTIDE SEQUENCE</scope>
    <source>
        <strain evidence="1">BD1B2-1</strain>
    </source>
</reference>
<dbReference type="RefSeq" id="WP_314511703.1">
    <property type="nucleotide sequence ID" value="NZ_JASJOU010000004.1"/>
</dbReference>
<proteinExistence type="predicted"/>
<dbReference type="Gene3D" id="2.115.10.20">
    <property type="entry name" value="Glycosyl hydrolase domain, family 43"/>
    <property type="match status" value="1"/>
</dbReference>
<dbReference type="PANTHER" id="PTHR35279:SF1">
    <property type="entry name" value="ARABINANASE_LEVANSUCRASE_INVERTASE"/>
    <property type="match status" value="1"/>
</dbReference>